<dbReference type="AlphaFoldDB" id="A0A2G5KAM5"/>
<keyword evidence="2" id="KW-1185">Reference proteome</keyword>
<comment type="caution">
    <text evidence="1">The sequence shown here is derived from an EMBL/GenBank/DDBJ whole genome shotgun (WGS) entry which is preliminary data.</text>
</comment>
<evidence type="ECO:0000313" key="1">
    <source>
        <dbReference type="EMBL" id="PIB26102.1"/>
    </source>
</evidence>
<evidence type="ECO:0008006" key="3">
    <source>
        <dbReference type="Google" id="ProtNLM"/>
    </source>
</evidence>
<name>A0A2G5KAM5_9RHOB</name>
<protein>
    <recommendedName>
        <fullName evidence="3">Lipoprotein</fullName>
    </recommendedName>
</protein>
<sequence>MNRFITITVLSAVSLTGCSMFGPKERAMPDTAGLMPGVTSTTYAHNPRRAETNTNLYLISEEKPKPLFNAFFATTETPVPSTPVDALSFGDPVLVQLQNGKCHMKLGQCKTSLKVGDDYIPVLVQTGHQNGLWYQTLRHDKERFPYHSYSVMSQTVFTADETGLVIDLNSIDYSKRKPVTRTMRRVE</sequence>
<dbReference type="PROSITE" id="PS51257">
    <property type="entry name" value="PROKAR_LIPOPROTEIN"/>
    <property type="match status" value="1"/>
</dbReference>
<reference evidence="1 2" key="1">
    <citation type="submission" date="2016-08" db="EMBL/GenBank/DDBJ databases">
        <title>Draft genome of Amylibacter sp. strain 4G11.</title>
        <authorList>
            <person name="Wong S.-K."/>
            <person name="Hamasaki K."/>
            <person name="Yoshizawa S."/>
        </authorList>
    </citation>
    <scope>NUCLEOTIDE SEQUENCE [LARGE SCALE GENOMIC DNA]</scope>
    <source>
        <strain evidence="1 2">4G11</strain>
    </source>
</reference>
<organism evidence="1 2">
    <name type="scientific">Paramylibacter kogurei</name>
    <dbReference type="NCBI Taxonomy" id="1889778"/>
    <lineage>
        <taxon>Bacteria</taxon>
        <taxon>Pseudomonadati</taxon>
        <taxon>Pseudomonadota</taxon>
        <taxon>Alphaproteobacteria</taxon>
        <taxon>Rhodobacterales</taxon>
        <taxon>Paracoccaceae</taxon>
        <taxon>Paramylibacter</taxon>
    </lineage>
</organism>
<proteinExistence type="predicted"/>
<gene>
    <name evidence="1" type="ORF">BFP76_14185</name>
</gene>
<dbReference type="Proteomes" id="UP000231516">
    <property type="component" value="Unassembled WGS sequence"/>
</dbReference>
<dbReference type="EMBL" id="MDGM01000007">
    <property type="protein sequence ID" value="PIB26102.1"/>
    <property type="molecule type" value="Genomic_DNA"/>
</dbReference>
<accession>A0A2G5KAM5</accession>
<evidence type="ECO:0000313" key="2">
    <source>
        <dbReference type="Proteomes" id="UP000231516"/>
    </source>
</evidence>